<evidence type="ECO:0000256" key="1">
    <source>
        <dbReference type="ARBA" id="ARBA00022729"/>
    </source>
</evidence>
<comment type="similarity">
    <text evidence="6">Belongs to the LptE lipoprotein family.</text>
</comment>
<dbReference type="GO" id="GO:1990351">
    <property type="term" value="C:transporter complex"/>
    <property type="evidence" value="ECO:0007669"/>
    <property type="project" value="TreeGrafter"/>
</dbReference>
<keyword evidence="5" id="KW-0449">Lipoprotein</keyword>
<name>A0AA37WL23_9GAMM</name>
<feature type="region of interest" description="Disordered" evidence="7">
    <location>
        <begin position="154"/>
        <end position="179"/>
    </location>
</feature>
<dbReference type="AlphaFoldDB" id="A0AA37WL23"/>
<organism evidence="8 9">
    <name type="scientific">Marinibactrum halimedae</name>
    <dbReference type="NCBI Taxonomy" id="1444977"/>
    <lineage>
        <taxon>Bacteria</taxon>
        <taxon>Pseudomonadati</taxon>
        <taxon>Pseudomonadota</taxon>
        <taxon>Gammaproteobacteria</taxon>
        <taxon>Cellvibrionales</taxon>
        <taxon>Cellvibrionaceae</taxon>
        <taxon>Marinibactrum</taxon>
    </lineage>
</organism>
<protein>
    <recommendedName>
        <fullName evidence="6">LPS-assembly lipoprotein LptE</fullName>
    </recommendedName>
</protein>
<dbReference type="Proteomes" id="UP001156870">
    <property type="component" value="Unassembled WGS sequence"/>
</dbReference>
<keyword evidence="4 6" id="KW-0998">Cell outer membrane</keyword>
<reference evidence="8 9" key="1">
    <citation type="journal article" date="2014" name="Int. J. Syst. Evol. Microbiol.">
        <title>Complete genome sequence of Corynebacterium casei LMG S-19264T (=DSM 44701T), isolated from a smear-ripened cheese.</title>
        <authorList>
            <consortium name="US DOE Joint Genome Institute (JGI-PGF)"/>
            <person name="Walter F."/>
            <person name="Albersmeier A."/>
            <person name="Kalinowski J."/>
            <person name="Ruckert C."/>
        </authorList>
    </citation>
    <scope>NUCLEOTIDE SEQUENCE [LARGE SCALE GENOMIC DNA]</scope>
    <source>
        <strain evidence="8 9">NBRC 110095</strain>
    </source>
</reference>
<comment type="subunit">
    <text evidence="6">Component of the lipopolysaccharide transport and assembly complex. Interacts with LptD.</text>
</comment>
<evidence type="ECO:0000256" key="5">
    <source>
        <dbReference type="ARBA" id="ARBA00023288"/>
    </source>
</evidence>
<evidence type="ECO:0000256" key="2">
    <source>
        <dbReference type="ARBA" id="ARBA00023136"/>
    </source>
</evidence>
<dbReference type="PANTHER" id="PTHR38098">
    <property type="entry name" value="LPS-ASSEMBLY LIPOPROTEIN LPTE"/>
    <property type="match status" value="1"/>
</dbReference>
<keyword evidence="2 6" id="KW-0472">Membrane</keyword>
<dbReference type="HAMAP" id="MF_01186">
    <property type="entry name" value="LPS_assembly_LptE"/>
    <property type="match status" value="1"/>
</dbReference>
<sequence>MLAFILNACGWHLRGSIALPSDLRNLSVINNGVSSALDAEFSKALKQNNIERVSPTEASYTITVSDEYDNRRTLSVGTSGLATQYELTLEITYGITKADGTILVEPEPLRMNRNYDFDQQNIAGKAQEEQLLRETMRRELVQQVMRRFRYALLGSSTQSSESSSPNTQPPQTESLDTPN</sequence>
<accession>A0AA37WL23</accession>
<evidence type="ECO:0000256" key="3">
    <source>
        <dbReference type="ARBA" id="ARBA00023139"/>
    </source>
</evidence>
<dbReference type="GO" id="GO:0043165">
    <property type="term" value="P:Gram-negative-bacterium-type cell outer membrane assembly"/>
    <property type="evidence" value="ECO:0007669"/>
    <property type="project" value="UniProtKB-UniRule"/>
</dbReference>
<gene>
    <name evidence="6" type="primary">lptE</name>
    <name evidence="8" type="ORF">GCM10007877_12630</name>
</gene>
<comment type="function">
    <text evidence="6">Together with LptD, is involved in the assembly of lipopolysaccharide (LPS) at the surface of the outer membrane. Required for the proper assembly of LptD. Binds LPS and may serve as the LPS recognition site at the outer membrane.</text>
</comment>
<keyword evidence="1" id="KW-0732">Signal</keyword>
<dbReference type="Gene3D" id="3.30.160.150">
    <property type="entry name" value="Lipoprotein like domain"/>
    <property type="match status" value="1"/>
</dbReference>
<evidence type="ECO:0000256" key="4">
    <source>
        <dbReference type="ARBA" id="ARBA00023237"/>
    </source>
</evidence>
<evidence type="ECO:0000256" key="7">
    <source>
        <dbReference type="SAM" id="MobiDB-lite"/>
    </source>
</evidence>
<evidence type="ECO:0000256" key="6">
    <source>
        <dbReference type="HAMAP-Rule" id="MF_01186"/>
    </source>
</evidence>
<keyword evidence="9" id="KW-1185">Reference proteome</keyword>
<evidence type="ECO:0000313" key="8">
    <source>
        <dbReference type="EMBL" id="GLS25549.1"/>
    </source>
</evidence>
<proteinExistence type="inferred from homology"/>
<dbReference type="EMBL" id="BSPD01000030">
    <property type="protein sequence ID" value="GLS25549.1"/>
    <property type="molecule type" value="Genomic_DNA"/>
</dbReference>
<dbReference type="GO" id="GO:0001530">
    <property type="term" value="F:lipopolysaccharide binding"/>
    <property type="evidence" value="ECO:0007669"/>
    <property type="project" value="TreeGrafter"/>
</dbReference>
<comment type="caution">
    <text evidence="8">The sequence shown here is derived from an EMBL/GenBank/DDBJ whole genome shotgun (WGS) entry which is preliminary data.</text>
</comment>
<dbReference type="PANTHER" id="PTHR38098:SF1">
    <property type="entry name" value="LPS-ASSEMBLY LIPOPROTEIN LPTE"/>
    <property type="match status" value="1"/>
</dbReference>
<evidence type="ECO:0000313" key="9">
    <source>
        <dbReference type="Proteomes" id="UP001156870"/>
    </source>
</evidence>
<dbReference type="Pfam" id="PF04390">
    <property type="entry name" value="LptE"/>
    <property type="match status" value="1"/>
</dbReference>
<dbReference type="InterPro" id="IPR007485">
    <property type="entry name" value="LPS_assembly_LptE"/>
</dbReference>
<dbReference type="GO" id="GO:0009279">
    <property type="term" value="C:cell outer membrane"/>
    <property type="evidence" value="ECO:0007669"/>
    <property type="project" value="UniProtKB-UniRule"/>
</dbReference>
<keyword evidence="3" id="KW-0564">Palmitate</keyword>
<feature type="compositionally biased region" description="Low complexity" evidence="7">
    <location>
        <begin position="155"/>
        <end position="179"/>
    </location>
</feature>
<dbReference type="GO" id="GO:0015920">
    <property type="term" value="P:lipopolysaccharide transport"/>
    <property type="evidence" value="ECO:0007669"/>
    <property type="project" value="TreeGrafter"/>
</dbReference>